<comment type="similarity">
    <text evidence="1 6">Belongs to the bacterial flagellin family.</text>
</comment>
<proteinExistence type="inferred from homology"/>
<dbReference type="InterPro" id="IPR001029">
    <property type="entry name" value="Flagellin_N"/>
</dbReference>
<protein>
    <recommendedName>
        <fullName evidence="2 6">Flagellin</fullName>
    </recommendedName>
</protein>
<gene>
    <name evidence="8" type="ORF">SAMN05880501_101299</name>
</gene>
<dbReference type="Gene3D" id="6.10.10.10">
    <property type="entry name" value="Flagellar export chaperone, C-terminal domain"/>
    <property type="match status" value="1"/>
</dbReference>
<dbReference type="SMART" id="SM00327">
    <property type="entry name" value="VWA"/>
    <property type="match status" value="1"/>
</dbReference>
<dbReference type="RefSeq" id="WP_097071873.1">
    <property type="nucleotide sequence ID" value="NZ_OBMQ01000001.1"/>
</dbReference>
<dbReference type="InterPro" id="IPR036465">
    <property type="entry name" value="vWFA_dom_sf"/>
</dbReference>
<sequence length="484" mass="52876">MRIQYNQGQIVHNQYSKTNTELNKTLQKLSSGYQINQAGDDAAGLAISKKMQAQINGLNQASQNIHDGLNLVNVAEGALGQIQNPNLIRARELLIQASNDTLTPEDRMLIHEEIKQVTESINDIVENTEFNTIKLLIPPSTFTPELKPGTTGNADIVFIIDKTGSMWGPINNVVNNIENFSNALKAHGVNVNFGLSIYGDINGDSVPLESYTSSLSISDFQKKVSTIQPSGGGDEPESGLEGIQEALKFNFRSDATKNFVLITDAPVHEKSSLSGTTQLSNYKISDVIDDLKAEDISLTVITNNRAKGQLNPLADNTNGLKLDINGMFGEQLLSLAEKITNESGGTFTPEEMSPVIIQSGANEEQQIKIPLYDHRDFRIHLNGISLDSYDSIMEGLKRVDNLSATISSRRAVYGALTNQLEHANNNVLNTSENLTKALSKLTDSDMAKEMMNLNKEQVLLQSAQSMMAQVNQTSQGILQILGTK</sequence>
<keyword evidence="5 6" id="KW-0975">Bacterial flagellum</keyword>
<dbReference type="PANTHER" id="PTHR42792:SF2">
    <property type="entry name" value="FLAGELLIN"/>
    <property type="match status" value="1"/>
</dbReference>
<dbReference type="Gene3D" id="3.40.50.410">
    <property type="entry name" value="von Willebrand factor, type A domain"/>
    <property type="match status" value="1"/>
</dbReference>
<evidence type="ECO:0000256" key="6">
    <source>
        <dbReference type="RuleBase" id="RU362073"/>
    </source>
</evidence>
<dbReference type="InterPro" id="IPR001492">
    <property type="entry name" value="Flagellin"/>
</dbReference>
<organism evidence="8 9">
    <name type="scientific">Ureibacillus xyleni</name>
    <dbReference type="NCBI Taxonomy" id="614648"/>
    <lineage>
        <taxon>Bacteria</taxon>
        <taxon>Bacillati</taxon>
        <taxon>Bacillota</taxon>
        <taxon>Bacilli</taxon>
        <taxon>Bacillales</taxon>
        <taxon>Caryophanaceae</taxon>
        <taxon>Ureibacillus</taxon>
    </lineage>
</organism>
<dbReference type="GO" id="GO:0005198">
    <property type="term" value="F:structural molecule activity"/>
    <property type="evidence" value="ECO:0007669"/>
    <property type="project" value="UniProtKB-UniRule"/>
</dbReference>
<dbReference type="InterPro" id="IPR042187">
    <property type="entry name" value="Flagellin_C_sub2"/>
</dbReference>
<dbReference type="GO" id="GO:0005576">
    <property type="term" value="C:extracellular region"/>
    <property type="evidence" value="ECO:0007669"/>
    <property type="project" value="UniProtKB-SubCell"/>
</dbReference>
<accession>A0A285RBC9</accession>
<dbReference type="PROSITE" id="PS50234">
    <property type="entry name" value="VWFA"/>
    <property type="match status" value="1"/>
</dbReference>
<evidence type="ECO:0000256" key="5">
    <source>
        <dbReference type="ARBA" id="ARBA00023143"/>
    </source>
</evidence>
<evidence type="ECO:0000256" key="2">
    <source>
        <dbReference type="ARBA" id="ARBA00020110"/>
    </source>
</evidence>
<dbReference type="SUPFAM" id="SSF64518">
    <property type="entry name" value="Phase 1 flagellin"/>
    <property type="match status" value="1"/>
</dbReference>
<dbReference type="InterPro" id="IPR046358">
    <property type="entry name" value="Flagellin_C"/>
</dbReference>
<evidence type="ECO:0000313" key="9">
    <source>
        <dbReference type="Proteomes" id="UP000219636"/>
    </source>
</evidence>
<keyword evidence="3 6" id="KW-0964">Secreted</keyword>
<dbReference type="Pfam" id="PF25106">
    <property type="entry name" value="VWA_4"/>
    <property type="match status" value="1"/>
</dbReference>
<dbReference type="Pfam" id="PF00700">
    <property type="entry name" value="Flagellin_C"/>
    <property type="match status" value="1"/>
</dbReference>
<dbReference type="EMBL" id="OBMQ01000001">
    <property type="protein sequence ID" value="SOB91381.1"/>
    <property type="molecule type" value="Genomic_DNA"/>
</dbReference>
<dbReference type="InterPro" id="IPR002035">
    <property type="entry name" value="VWF_A"/>
</dbReference>
<dbReference type="InterPro" id="IPR056861">
    <property type="entry name" value="HMCN1-like_VWA"/>
</dbReference>
<comment type="function">
    <text evidence="6">Flagellin is the subunit protein which polymerizes to form the filaments of bacterial flagella.</text>
</comment>
<dbReference type="AlphaFoldDB" id="A0A285RBC9"/>
<dbReference type="PANTHER" id="PTHR42792">
    <property type="entry name" value="FLAGELLIN"/>
    <property type="match status" value="1"/>
</dbReference>
<evidence type="ECO:0000256" key="4">
    <source>
        <dbReference type="ARBA" id="ARBA00022729"/>
    </source>
</evidence>
<feature type="domain" description="VWFA" evidence="7">
    <location>
        <begin position="155"/>
        <end position="339"/>
    </location>
</feature>
<dbReference type="Proteomes" id="UP000219636">
    <property type="component" value="Unassembled WGS sequence"/>
</dbReference>
<dbReference type="Gene3D" id="1.20.1330.10">
    <property type="entry name" value="f41 fragment of flagellin, N-terminal domain"/>
    <property type="match status" value="1"/>
</dbReference>
<evidence type="ECO:0000313" key="8">
    <source>
        <dbReference type="EMBL" id="SOB91381.1"/>
    </source>
</evidence>
<name>A0A285RBC9_9BACL</name>
<evidence type="ECO:0000256" key="3">
    <source>
        <dbReference type="ARBA" id="ARBA00022525"/>
    </source>
</evidence>
<keyword evidence="4" id="KW-0732">Signal</keyword>
<keyword evidence="9" id="KW-1185">Reference proteome</keyword>
<reference evidence="9" key="1">
    <citation type="submission" date="2017-08" db="EMBL/GenBank/DDBJ databases">
        <authorList>
            <person name="Varghese N."/>
            <person name="Submissions S."/>
        </authorList>
    </citation>
    <scope>NUCLEOTIDE SEQUENCE [LARGE SCALE GENOMIC DNA]</scope>
    <source>
        <strain evidence="9">JC22</strain>
    </source>
</reference>
<dbReference type="GO" id="GO:0009288">
    <property type="term" value="C:bacterial-type flagellum"/>
    <property type="evidence" value="ECO:0007669"/>
    <property type="project" value="UniProtKB-SubCell"/>
</dbReference>
<dbReference type="PRINTS" id="PR00207">
    <property type="entry name" value="FLAGELLIN"/>
</dbReference>
<dbReference type="OrthoDB" id="9796789at2"/>
<dbReference type="Pfam" id="PF00669">
    <property type="entry name" value="Flagellin_N"/>
    <property type="match status" value="1"/>
</dbReference>
<comment type="subcellular location">
    <subcellularLocation>
        <location evidence="6">Secreted</location>
    </subcellularLocation>
    <subcellularLocation>
        <location evidence="6">Bacterial flagellum</location>
    </subcellularLocation>
</comment>
<dbReference type="CDD" id="cd00198">
    <property type="entry name" value="vWFA"/>
    <property type="match status" value="1"/>
</dbReference>
<evidence type="ECO:0000259" key="7">
    <source>
        <dbReference type="PROSITE" id="PS50234"/>
    </source>
</evidence>
<evidence type="ECO:0000256" key="1">
    <source>
        <dbReference type="ARBA" id="ARBA00005709"/>
    </source>
</evidence>